<dbReference type="GO" id="GO:0008654">
    <property type="term" value="P:phospholipid biosynthetic process"/>
    <property type="evidence" value="ECO:0007669"/>
    <property type="project" value="UniProtKB-KW"/>
</dbReference>
<keyword evidence="8" id="KW-0443">Lipid metabolism</keyword>
<dbReference type="InterPro" id="IPR045540">
    <property type="entry name" value="YegS/DAGK_C"/>
</dbReference>
<dbReference type="Gene3D" id="3.40.50.10330">
    <property type="entry name" value="Probable inorganic polyphosphate/atp-NAD kinase, domain 1"/>
    <property type="match status" value="1"/>
</dbReference>
<dbReference type="Pfam" id="PF19279">
    <property type="entry name" value="YegS_C"/>
    <property type="match status" value="1"/>
</dbReference>
<dbReference type="STRING" id="930129.SAMN05216352_108146"/>
<dbReference type="InterPro" id="IPR016064">
    <property type="entry name" value="NAD/diacylglycerol_kinase_sf"/>
</dbReference>
<dbReference type="OrthoDB" id="142078at2"/>
<dbReference type="GO" id="GO:0005524">
    <property type="term" value="F:ATP binding"/>
    <property type="evidence" value="ECO:0007669"/>
    <property type="project" value="UniProtKB-KW"/>
</dbReference>
<dbReference type="GO" id="GO:0005886">
    <property type="term" value="C:plasma membrane"/>
    <property type="evidence" value="ECO:0007669"/>
    <property type="project" value="TreeGrafter"/>
</dbReference>
<dbReference type="InterPro" id="IPR050187">
    <property type="entry name" value="Lipid_Phosphate_FormReg"/>
</dbReference>
<evidence type="ECO:0000259" key="11">
    <source>
        <dbReference type="PROSITE" id="PS50146"/>
    </source>
</evidence>
<keyword evidence="13" id="KW-1185">Reference proteome</keyword>
<keyword evidence="3" id="KW-0444">Lipid biosynthesis</keyword>
<evidence type="ECO:0000256" key="5">
    <source>
        <dbReference type="ARBA" id="ARBA00022741"/>
    </source>
</evidence>
<evidence type="ECO:0000256" key="7">
    <source>
        <dbReference type="ARBA" id="ARBA00022840"/>
    </source>
</evidence>
<evidence type="ECO:0000256" key="4">
    <source>
        <dbReference type="ARBA" id="ARBA00022679"/>
    </source>
</evidence>
<reference evidence="12 13" key="1">
    <citation type="submission" date="2016-10" db="EMBL/GenBank/DDBJ databases">
        <authorList>
            <person name="de Groot N.N."/>
        </authorList>
    </citation>
    <scope>NUCLEOTIDE SEQUENCE [LARGE SCALE GENOMIC DNA]</scope>
    <source>
        <strain evidence="13">P4B,CCM 7963,CECT 7998,DSM 25260,IBRC-M 10614,KCTC 13821</strain>
    </source>
</reference>
<evidence type="ECO:0000256" key="2">
    <source>
        <dbReference type="ARBA" id="ARBA00005983"/>
    </source>
</evidence>
<dbReference type="InterPro" id="IPR001206">
    <property type="entry name" value="Diacylglycerol_kinase_cat_dom"/>
</dbReference>
<evidence type="ECO:0000256" key="8">
    <source>
        <dbReference type="ARBA" id="ARBA00023098"/>
    </source>
</evidence>
<accession>A0A1G8L422</accession>
<dbReference type="EMBL" id="FNDU01000008">
    <property type="protein sequence ID" value="SDI50463.1"/>
    <property type="molecule type" value="Genomic_DNA"/>
</dbReference>
<proteinExistence type="inferred from homology"/>
<comment type="similarity">
    <text evidence="2">Belongs to the diacylglycerol/lipid kinase family.</text>
</comment>
<organism evidence="12 13">
    <name type="scientific">Alteribacillus bidgolensis</name>
    <dbReference type="NCBI Taxonomy" id="930129"/>
    <lineage>
        <taxon>Bacteria</taxon>
        <taxon>Bacillati</taxon>
        <taxon>Bacillota</taxon>
        <taxon>Bacilli</taxon>
        <taxon>Bacillales</taxon>
        <taxon>Bacillaceae</taxon>
        <taxon>Alteribacillus</taxon>
    </lineage>
</organism>
<sequence>MFKSALLLINGNYAQDDIQKNIEPTAGILASHIEEVVIRQTQYKGHTEKICKEAGNQYEAIFIIGGDGTLHECVNGLADLDNPPVTGILPGGTCNDFSRSLQIPQPLKRAAETLIKGQVRYLDIGKMNDRYFLNFYGIGLIAETSENINENLKGVFGKVSYFISALQMVNNTRPFSFTLETKEQTVEGEAVMVLISNGNVIGTNKLPFQNNVMDDGEFDIFIISEGGAALLREYFNAKNPFAWEADQSDIQHYRSSYVRLETPQPMKADTDGELYMKTPVTINNLHQKLPFLIPNE</sequence>
<dbReference type="NCBIfam" id="TIGR00147">
    <property type="entry name" value="YegS/Rv2252/BmrU family lipid kinase"/>
    <property type="match status" value="1"/>
</dbReference>
<dbReference type="AlphaFoldDB" id="A0A1G8L422"/>
<feature type="domain" description="DAGKc" evidence="11">
    <location>
        <begin position="1"/>
        <end position="131"/>
    </location>
</feature>
<keyword evidence="5" id="KW-0547">Nucleotide-binding</keyword>
<evidence type="ECO:0000256" key="6">
    <source>
        <dbReference type="ARBA" id="ARBA00022777"/>
    </source>
</evidence>
<dbReference type="Gene3D" id="2.60.200.40">
    <property type="match status" value="1"/>
</dbReference>
<evidence type="ECO:0000256" key="3">
    <source>
        <dbReference type="ARBA" id="ARBA00022516"/>
    </source>
</evidence>
<dbReference type="PANTHER" id="PTHR12358:SF107">
    <property type="entry name" value="LIPID KINASE BMRU-RELATED"/>
    <property type="match status" value="1"/>
</dbReference>
<dbReference type="Pfam" id="PF00781">
    <property type="entry name" value="DAGK_cat"/>
    <property type="match status" value="1"/>
</dbReference>
<dbReference type="Proteomes" id="UP000199017">
    <property type="component" value="Unassembled WGS sequence"/>
</dbReference>
<dbReference type="InterPro" id="IPR017438">
    <property type="entry name" value="ATP-NAD_kinase_N"/>
</dbReference>
<dbReference type="RefSeq" id="WP_091586042.1">
    <property type="nucleotide sequence ID" value="NZ_FNDU01000008.1"/>
</dbReference>
<evidence type="ECO:0000256" key="9">
    <source>
        <dbReference type="ARBA" id="ARBA00023209"/>
    </source>
</evidence>
<name>A0A1G8L422_9BACI</name>
<evidence type="ECO:0000256" key="1">
    <source>
        <dbReference type="ARBA" id="ARBA00001946"/>
    </source>
</evidence>
<keyword evidence="7" id="KW-0067">ATP-binding</keyword>
<evidence type="ECO:0000313" key="13">
    <source>
        <dbReference type="Proteomes" id="UP000199017"/>
    </source>
</evidence>
<keyword evidence="4" id="KW-0808">Transferase</keyword>
<evidence type="ECO:0000256" key="10">
    <source>
        <dbReference type="ARBA" id="ARBA00023264"/>
    </source>
</evidence>
<dbReference type="PROSITE" id="PS50146">
    <property type="entry name" value="DAGK"/>
    <property type="match status" value="1"/>
</dbReference>
<keyword evidence="10" id="KW-1208">Phospholipid metabolism</keyword>
<keyword evidence="9" id="KW-0594">Phospholipid biosynthesis</keyword>
<comment type="cofactor">
    <cofactor evidence="1">
        <name>Mg(2+)</name>
        <dbReference type="ChEBI" id="CHEBI:18420"/>
    </cofactor>
</comment>
<dbReference type="GO" id="GO:0004143">
    <property type="term" value="F:ATP-dependent diacylglycerol kinase activity"/>
    <property type="evidence" value="ECO:0007669"/>
    <property type="project" value="TreeGrafter"/>
</dbReference>
<gene>
    <name evidence="12" type="ORF">SAMN05216352_108146</name>
</gene>
<dbReference type="PANTHER" id="PTHR12358">
    <property type="entry name" value="SPHINGOSINE KINASE"/>
    <property type="match status" value="1"/>
</dbReference>
<protein>
    <submittedName>
        <fullName evidence="12">Lipid kinase, YegS/Rv2252/BmrU family</fullName>
    </submittedName>
</protein>
<dbReference type="SUPFAM" id="SSF111331">
    <property type="entry name" value="NAD kinase/diacylglycerol kinase-like"/>
    <property type="match status" value="1"/>
</dbReference>
<dbReference type="InterPro" id="IPR005218">
    <property type="entry name" value="Diacylglycerol/lipid_kinase"/>
</dbReference>
<dbReference type="SMART" id="SM00046">
    <property type="entry name" value="DAGKc"/>
    <property type="match status" value="1"/>
</dbReference>
<evidence type="ECO:0000313" key="12">
    <source>
        <dbReference type="EMBL" id="SDI50463.1"/>
    </source>
</evidence>
<keyword evidence="6 12" id="KW-0418">Kinase</keyword>